<keyword evidence="6" id="KW-0472">Membrane</keyword>
<keyword evidence="6" id="KW-1133">Transmembrane helix</keyword>
<comment type="subcellular location">
    <subcellularLocation>
        <location evidence="1">Vacuole</location>
    </subcellularLocation>
</comment>
<evidence type="ECO:0000256" key="6">
    <source>
        <dbReference type="SAM" id="Phobius"/>
    </source>
</evidence>
<evidence type="ECO:0000259" key="7">
    <source>
        <dbReference type="Pfam" id="PF03088"/>
    </source>
</evidence>
<keyword evidence="9" id="KW-1185">Reference proteome</keyword>
<proteinExistence type="inferred from homology"/>
<keyword evidence="4" id="KW-0926">Vacuole</keyword>
<keyword evidence="3" id="KW-0597">Phosphoprotein</keyword>
<dbReference type="PANTHER" id="PTHR10426:SF88">
    <property type="entry name" value="ADIPOCYTE PLASMA MEMBRANE-ASSOCIATED PROTEIN HEMOMUCIN-RELATED"/>
    <property type="match status" value="1"/>
</dbReference>
<evidence type="ECO:0000256" key="4">
    <source>
        <dbReference type="ARBA" id="ARBA00022554"/>
    </source>
</evidence>
<keyword evidence="5" id="KW-0325">Glycoprotein</keyword>
<sequence length="428" mass="47891">MWSNSINAHHKLSEYALNVYSLDKCFFNSSISLITIVTIYILIMPKLAGPFYLISVLVLLAAVVLYQLDTFDPAPYPDHESTHNRPPLFVPSLNTHMLRGSEKIGNGQLSGPEDIAYDPRTGVIYTGCQDGWVSRVDISNGSGSGSVVVEKWVNTGGRPLGIAHGLHGEVIVADADKNPIRYIPKLEEGLLNISKDGVIELLTDMADGLEFKLTDAVDIGPDGTLYFTDASSKYNVKNHIFDFLEGRPHGRFLSYDPSTKHTQVLLKDLYFANGVTVSADQSFVIFCETAMRRCKRYYIEGPKNGTVDIFVENLPGLPDNIRYDGKGHYWIALFMEADYFWELLERYPFIRKVIAIMERYTGRRPSTNKNGGVIAVDLDGKPTARYCDRDLFFITSGIKIGEHLYCGSLGSQYILRLDLSRYPATRVA</sequence>
<dbReference type="InterPro" id="IPR011042">
    <property type="entry name" value="6-blade_b-propeller_TolB-like"/>
</dbReference>
<evidence type="ECO:0000313" key="8">
    <source>
        <dbReference type="EMBL" id="KAL3619959.1"/>
    </source>
</evidence>
<feature type="domain" description="Strictosidine synthase conserved region" evidence="7">
    <location>
        <begin position="215"/>
        <end position="301"/>
    </location>
</feature>
<comment type="caution">
    <text evidence="8">The sequence shown here is derived from an EMBL/GenBank/DDBJ whole genome shotgun (WGS) entry which is preliminary data.</text>
</comment>
<comment type="similarity">
    <text evidence="2">Belongs to the strictosidine synthase family.</text>
</comment>
<feature type="transmembrane region" description="Helical" evidence="6">
    <location>
        <begin position="50"/>
        <end position="68"/>
    </location>
</feature>
<dbReference type="GO" id="GO:0005773">
    <property type="term" value="C:vacuole"/>
    <property type="evidence" value="ECO:0007669"/>
    <property type="project" value="UniProtKB-SubCell"/>
</dbReference>
<reference evidence="9" key="1">
    <citation type="journal article" date="2024" name="IScience">
        <title>Strigolactones Initiate the Formation of Haustorium-like Structures in Castilleja.</title>
        <authorList>
            <person name="Buerger M."/>
            <person name="Peterson D."/>
            <person name="Chory J."/>
        </authorList>
    </citation>
    <scope>NUCLEOTIDE SEQUENCE [LARGE SCALE GENOMIC DNA]</scope>
</reference>
<evidence type="ECO:0000256" key="3">
    <source>
        <dbReference type="ARBA" id="ARBA00022553"/>
    </source>
</evidence>
<dbReference type="Pfam" id="PF20067">
    <property type="entry name" value="SSL_N"/>
    <property type="match status" value="1"/>
</dbReference>
<dbReference type="Pfam" id="PF03088">
    <property type="entry name" value="Str_synth"/>
    <property type="match status" value="1"/>
</dbReference>
<evidence type="ECO:0000256" key="5">
    <source>
        <dbReference type="ARBA" id="ARBA00023180"/>
    </source>
</evidence>
<evidence type="ECO:0000313" key="9">
    <source>
        <dbReference type="Proteomes" id="UP001632038"/>
    </source>
</evidence>
<feature type="transmembrane region" description="Helical" evidence="6">
    <location>
        <begin position="26"/>
        <end position="43"/>
    </location>
</feature>
<dbReference type="PANTHER" id="PTHR10426">
    <property type="entry name" value="STRICTOSIDINE SYNTHASE-RELATED"/>
    <property type="match status" value="1"/>
</dbReference>
<gene>
    <name evidence="8" type="primary">YLS2_1</name>
    <name evidence="8" type="ORF">CASFOL_034871</name>
</gene>
<evidence type="ECO:0000256" key="2">
    <source>
        <dbReference type="ARBA" id="ARBA00009191"/>
    </source>
</evidence>
<accession>A0ABD3BS86</accession>
<organism evidence="8 9">
    <name type="scientific">Castilleja foliolosa</name>
    <dbReference type="NCBI Taxonomy" id="1961234"/>
    <lineage>
        <taxon>Eukaryota</taxon>
        <taxon>Viridiplantae</taxon>
        <taxon>Streptophyta</taxon>
        <taxon>Embryophyta</taxon>
        <taxon>Tracheophyta</taxon>
        <taxon>Spermatophyta</taxon>
        <taxon>Magnoliopsida</taxon>
        <taxon>eudicotyledons</taxon>
        <taxon>Gunneridae</taxon>
        <taxon>Pentapetalae</taxon>
        <taxon>asterids</taxon>
        <taxon>lamiids</taxon>
        <taxon>Lamiales</taxon>
        <taxon>Orobanchaceae</taxon>
        <taxon>Pedicularideae</taxon>
        <taxon>Castillejinae</taxon>
        <taxon>Castilleja</taxon>
    </lineage>
</organism>
<name>A0ABD3BS86_9LAMI</name>
<keyword evidence="6" id="KW-0812">Transmembrane</keyword>
<dbReference type="InterPro" id="IPR018119">
    <property type="entry name" value="Strictosidine_synth_cons-reg"/>
</dbReference>
<dbReference type="EMBL" id="JAVIJP010000066">
    <property type="protein sequence ID" value="KAL3619959.1"/>
    <property type="molecule type" value="Genomic_DNA"/>
</dbReference>
<dbReference type="SUPFAM" id="SSF63829">
    <property type="entry name" value="Calcium-dependent phosphotriesterase"/>
    <property type="match status" value="1"/>
</dbReference>
<dbReference type="AlphaFoldDB" id="A0ABD3BS86"/>
<evidence type="ECO:0000256" key="1">
    <source>
        <dbReference type="ARBA" id="ARBA00004116"/>
    </source>
</evidence>
<dbReference type="Gene3D" id="2.120.10.30">
    <property type="entry name" value="TolB, C-terminal domain"/>
    <property type="match status" value="1"/>
</dbReference>
<protein>
    <submittedName>
        <fullName evidence="8">Strictosidine synthase</fullName>
    </submittedName>
</protein>
<dbReference type="Proteomes" id="UP001632038">
    <property type="component" value="Unassembled WGS sequence"/>
</dbReference>